<feature type="chain" id="PRO_5002908905" description="FAD-binding FR-type domain-containing protein" evidence="7">
    <location>
        <begin position="18"/>
        <end position="450"/>
    </location>
</feature>
<reference evidence="9 10" key="1">
    <citation type="journal article" date="2009" name="Science">
        <title>Green evolution and dynamic adaptations revealed by genomes of the marine picoeukaryotes Micromonas.</title>
        <authorList>
            <person name="Worden A.Z."/>
            <person name="Lee J.H."/>
            <person name="Mock T."/>
            <person name="Rouze P."/>
            <person name="Simmons M.P."/>
            <person name="Aerts A.L."/>
            <person name="Allen A.E."/>
            <person name="Cuvelier M.L."/>
            <person name="Derelle E."/>
            <person name="Everett M.V."/>
            <person name="Foulon E."/>
            <person name="Grimwood J."/>
            <person name="Gundlach H."/>
            <person name="Henrissat B."/>
            <person name="Napoli C."/>
            <person name="McDonald S.M."/>
            <person name="Parker M.S."/>
            <person name="Rombauts S."/>
            <person name="Salamov A."/>
            <person name="Von Dassow P."/>
            <person name="Badger J.H."/>
            <person name="Coutinho P.M."/>
            <person name="Demir E."/>
            <person name="Dubchak I."/>
            <person name="Gentemann C."/>
            <person name="Eikrem W."/>
            <person name="Gready J.E."/>
            <person name="John U."/>
            <person name="Lanier W."/>
            <person name="Lindquist E.A."/>
            <person name="Lucas S."/>
            <person name="Mayer K.F."/>
            <person name="Moreau H."/>
            <person name="Not F."/>
            <person name="Otillar R."/>
            <person name="Panaud O."/>
            <person name="Pangilinan J."/>
            <person name="Paulsen I."/>
            <person name="Piegu B."/>
            <person name="Poliakov A."/>
            <person name="Robbens S."/>
            <person name="Schmutz J."/>
            <person name="Toulza E."/>
            <person name="Wyss T."/>
            <person name="Zelensky A."/>
            <person name="Zhou K."/>
            <person name="Armbrust E.V."/>
            <person name="Bhattacharya D."/>
            <person name="Goodenough U.W."/>
            <person name="Van de Peer Y."/>
            <person name="Grigoriev I.V."/>
        </authorList>
    </citation>
    <scope>NUCLEOTIDE SEQUENCE [LARGE SCALE GENOMIC DNA]</scope>
    <source>
        <strain evidence="10">RCC299 / NOUM17</strain>
    </source>
</reference>
<evidence type="ECO:0000256" key="1">
    <source>
        <dbReference type="ARBA" id="ARBA00004141"/>
    </source>
</evidence>
<dbReference type="Gene3D" id="3.40.50.80">
    <property type="entry name" value="Nucleotide-binding domain of ferredoxin-NADP reductase (FNR) module"/>
    <property type="match status" value="1"/>
</dbReference>
<organism evidence="9 10">
    <name type="scientific">Micromonas commoda (strain RCC299 / NOUM17 / CCMP2709)</name>
    <name type="common">Picoplanktonic green alga</name>
    <dbReference type="NCBI Taxonomy" id="296587"/>
    <lineage>
        <taxon>Eukaryota</taxon>
        <taxon>Viridiplantae</taxon>
        <taxon>Chlorophyta</taxon>
        <taxon>Mamiellophyceae</taxon>
        <taxon>Mamiellales</taxon>
        <taxon>Mamiellaceae</taxon>
        <taxon>Micromonas</taxon>
    </lineage>
</organism>
<feature type="domain" description="FAD-binding FR-type" evidence="8">
    <location>
        <begin position="149"/>
        <end position="294"/>
    </location>
</feature>
<dbReference type="OMA" id="DVHTECF"/>
<dbReference type="PANTHER" id="PTHR11972:SF69">
    <property type="entry name" value="FERRIC REDUCTION OXIDASE 6-RELATED"/>
    <property type="match status" value="1"/>
</dbReference>
<feature type="signal peptide" evidence="7">
    <location>
        <begin position="1"/>
        <end position="17"/>
    </location>
</feature>
<dbReference type="Proteomes" id="UP000002009">
    <property type="component" value="Chromosome 3"/>
</dbReference>
<keyword evidence="7" id="KW-0732">Signal</keyword>
<dbReference type="GO" id="GO:0016175">
    <property type="term" value="F:superoxide-generating NAD(P)H oxidase activity"/>
    <property type="evidence" value="ECO:0007669"/>
    <property type="project" value="TreeGrafter"/>
</dbReference>
<keyword evidence="3 6" id="KW-1133">Transmembrane helix</keyword>
<evidence type="ECO:0000313" key="9">
    <source>
        <dbReference type="EMBL" id="ACO62357.1"/>
    </source>
</evidence>
<dbReference type="InterPro" id="IPR039261">
    <property type="entry name" value="FNR_nucleotide-bd"/>
</dbReference>
<feature type="transmembrane region" description="Helical" evidence="6">
    <location>
        <begin position="103"/>
        <end position="121"/>
    </location>
</feature>
<dbReference type="InterPro" id="IPR017927">
    <property type="entry name" value="FAD-bd_FR_type"/>
</dbReference>
<name>C1E2J6_MICCC</name>
<keyword evidence="4" id="KW-0560">Oxidoreductase</keyword>
<gene>
    <name evidence="9" type="ORF">MICPUN_52349</name>
</gene>
<evidence type="ECO:0000256" key="5">
    <source>
        <dbReference type="ARBA" id="ARBA00023136"/>
    </source>
</evidence>
<evidence type="ECO:0000256" key="4">
    <source>
        <dbReference type="ARBA" id="ARBA00023002"/>
    </source>
</evidence>
<dbReference type="SUPFAM" id="SSF52343">
    <property type="entry name" value="Ferredoxin reductase-like, C-terminal NADP-linked domain"/>
    <property type="match status" value="1"/>
</dbReference>
<dbReference type="InterPro" id="IPR013121">
    <property type="entry name" value="Fe_red_NAD-bd_6"/>
</dbReference>
<dbReference type="SUPFAM" id="SSF63380">
    <property type="entry name" value="Riboflavin synthase domain-like"/>
    <property type="match status" value="1"/>
</dbReference>
<dbReference type="RefSeq" id="XP_002501099.1">
    <property type="nucleotide sequence ID" value="XM_002501053.1"/>
</dbReference>
<dbReference type="InterPro" id="IPR013130">
    <property type="entry name" value="Fe3_Rdtase_TM_dom"/>
</dbReference>
<evidence type="ECO:0000256" key="7">
    <source>
        <dbReference type="SAM" id="SignalP"/>
    </source>
</evidence>
<dbReference type="GO" id="GO:0005886">
    <property type="term" value="C:plasma membrane"/>
    <property type="evidence" value="ECO:0007669"/>
    <property type="project" value="TreeGrafter"/>
</dbReference>
<dbReference type="AlphaFoldDB" id="C1E2J6"/>
<dbReference type="InterPro" id="IPR050369">
    <property type="entry name" value="RBOH/FRE"/>
</dbReference>
<comment type="subcellular location">
    <subcellularLocation>
        <location evidence="1">Membrane</location>
        <topology evidence="1">Multi-pass membrane protein</topology>
    </subcellularLocation>
</comment>
<sequence>MALRCLCLAVLSPSRNAAIPQLFGIPMDRAMKHHKRIGRLFYAFVCLHVVCMLAGGTEKGPVTWSKQFNLNEHNLWPGVVAFAAWTGQYVTSLPWFRRHHFEHFYFLHLNFMFVGNMFTIFHNRWRAVVWVIPAFAFFWLDFGVRWYTKMCKKASIVEYEIVDENLVKLVVRREGFPGAAFDFHPGSYIWLSVDVPADKRSEYMRDDIIGPPAFPVNVPSWVWFHPITVSSFDPETSHLTLFIKRFAGADLRGDGLDEWSGQLVHTMKAVRDAKMKLVDVRVHVGGPHGNLQVDPALCDHVVLCAGGIGVTPMAAILEDRVRGAKSGAIKSGSKTTLVWTTRSPAEVAAFSYLFAAIAELDEKTRSLFDVRIHLTGGAKADPETATRSANSVVTMATGRPDFDAVVAGCVAEGKANKVGVYVCGPEALSDAAEAAALRRGCLVHRETFEF</sequence>
<keyword evidence="2 6" id="KW-0812">Transmembrane</keyword>
<keyword evidence="10" id="KW-1185">Reference proteome</keyword>
<evidence type="ECO:0000256" key="3">
    <source>
        <dbReference type="ARBA" id="ARBA00022989"/>
    </source>
</evidence>
<dbReference type="InterPro" id="IPR017938">
    <property type="entry name" value="Riboflavin_synthase-like_b-brl"/>
</dbReference>
<dbReference type="STRING" id="296587.C1E2J6"/>
<dbReference type="Pfam" id="PF01794">
    <property type="entry name" value="Ferric_reduct"/>
    <property type="match status" value="1"/>
</dbReference>
<keyword evidence="5 6" id="KW-0472">Membrane</keyword>
<evidence type="ECO:0000313" key="10">
    <source>
        <dbReference type="Proteomes" id="UP000002009"/>
    </source>
</evidence>
<dbReference type="GeneID" id="8242288"/>
<dbReference type="eggNOG" id="KOG0039">
    <property type="taxonomic scope" value="Eukaryota"/>
</dbReference>
<dbReference type="EMBL" id="CP001324">
    <property type="protein sequence ID" value="ACO62357.1"/>
    <property type="molecule type" value="Genomic_DNA"/>
</dbReference>
<dbReference type="CDD" id="cd06186">
    <property type="entry name" value="NOX_Duox_like_FAD_NADP"/>
    <property type="match status" value="1"/>
</dbReference>
<proteinExistence type="predicted"/>
<evidence type="ECO:0000256" key="2">
    <source>
        <dbReference type="ARBA" id="ARBA00022692"/>
    </source>
</evidence>
<dbReference type="PANTHER" id="PTHR11972">
    <property type="entry name" value="NADPH OXIDASE"/>
    <property type="match status" value="1"/>
</dbReference>
<evidence type="ECO:0000256" key="6">
    <source>
        <dbReference type="SAM" id="Phobius"/>
    </source>
</evidence>
<dbReference type="KEGG" id="mis:MICPUN_52349"/>
<dbReference type="PROSITE" id="PS51384">
    <property type="entry name" value="FAD_FR"/>
    <property type="match status" value="1"/>
</dbReference>
<feature type="transmembrane region" description="Helical" evidence="6">
    <location>
        <begin position="37"/>
        <end position="55"/>
    </location>
</feature>
<dbReference type="InParanoid" id="C1E2J6"/>
<dbReference type="Pfam" id="PF08030">
    <property type="entry name" value="NAD_binding_6"/>
    <property type="match status" value="1"/>
</dbReference>
<feature type="transmembrane region" description="Helical" evidence="6">
    <location>
        <begin position="127"/>
        <end position="147"/>
    </location>
</feature>
<protein>
    <recommendedName>
        <fullName evidence="8">FAD-binding FR-type domain-containing protein</fullName>
    </recommendedName>
</protein>
<accession>C1E2J6</accession>
<dbReference type="OrthoDB" id="167398at2759"/>
<evidence type="ECO:0000259" key="8">
    <source>
        <dbReference type="PROSITE" id="PS51384"/>
    </source>
</evidence>